<dbReference type="Pfam" id="PF13727">
    <property type="entry name" value="CoA_binding_3"/>
    <property type="match status" value="1"/>
</dbReference>
<evidence type="ECO:0000313" key="9">
    <source>
        <dbReference type="EMBL" id="AEL24489.1"/>
    </source>
</evidence>
<dbReference type="RefSeq" id="WP_014018787.1">
    <property type="nucleotide sequence ID" value="NC_015914.1"/>
</dbReference>
<dbReference type="STRING" id="880070.Cycma_0715"/>
<dbReference type="PANTHER" id="PTHR30576:SF0">
    <property type="entry name" value="UNDECAPRENYL-PHOSPHATE N-ACETYLGALACTOSAMINYL 1-PHOSPHATE TRANSFERASE-RELATED"/>
    <property type="match status" value="1"/>
</dbReference>
<feature type="transmembrane region" description="Helical" evidence="7">
    <location>
        <begin position="278"/>
        <end position="299"/>
    </location>
</feature>
<dbReference type="Gene3D" id="3.40.50.720">
    <property type="entry name" value="NAD(P)-binding Rossmann-like Domain"/>
    <property type="match status" value="1"/>
</dbReference>
<dbReference type="AlphaFoldDB" id="G0J0S7"/>
<dbReference type="Proteomes" id="UP000001635">
    <property type="component" value="Chromosome"/>
</dbReference>
<evidence type="ECO:0000256" key="7">
    <source>
        <dbReference type="SAM" id="Phobius"/>
    </source>
</evidence>
<keyword evidence="6 7" id="KW-0472">Membrane</keyword>
<dbReference type="GO" id="GO:0016020">
    <property type="term" value="C:membrane"/>
    <property type="evidence" value="ECO:0007669"/>
    <property type="project" value="UniProtKB-SubCell"/>
</dbReference>
<reference evidence="10" key="1">
    <citation type="submission" date="2011-07" db="EMBL/GenBank/DDBJ databases">
        <title>The complete genome of Cyclobacterium marinum DSM 745.</title>
        <authorList>
            <person name="Lucas S."/>
            <person name="Han J."/>
            <person name="Lapidus A."/>
            <person name="Bruce D."/>
            <person name="Goodwin L."/>
            <person name="Pitluck S."/>
            <person name="Peters L."/>
            <person name="Kyrpides N."/>
            <person name="Mavromatis K."/>
            <person name="Ivanova N."/>
            <person name="Ovchinnikova G."/>
            <person name="Chertkov O."/>
            <person name="Detter J.C."/>
            <person name="Tapia R."/>
            <person name="Han C."/>
            <person name="Land M."/>
            <person name="Hauser L."/>
            <person name="Markowitz V."/>
            <person name="Cheng J.-F."/>
            <person name="Hugenholtz P."/>
            <person name="Woyke T."/>
            <person name="Wu D."/>
            <person name="Tindall B."/>
            <person name="Schuetze A."/>
            <person name="Brambilla E."/>
            <person name="Klenk H.-P."/>
            <person name="Eisen J.A."/>
        </authorList>
    </citation>
    <scope>NUCLEOTIDE SEQUENCE [LARGE SCALE GENOMIC DNA]</scope>
    <source>
        <strain evidence="10">ATCC 25205 / DSM 745 / LMG 13164 / NCIMB 1802</strain>
    </source>
</reference>
<keyword evidence="5 7" id="KW-1133">Transmembrane helix</keyword>
<feature type="transmembrane region" description="Helical" evidence="7">
    <location>
        <begin position="12"/>
        <end position="31"/>
    </location>
</feature>
<dbReference type="PANTHER" id="PTHR30576">
    <property type="entry name" value="COLANIC BIOSYNTHESIS UDP-GLUCOSE LIPID CARRIER TRANSFERASE"/>
    <property type="match status" value="1"/>
</dbReference>
<name>G0J0S7_CYCMS</name>
<evidence type="ECO:0000256" key="1">
    <source>
        <dbReference type="ARBA" id="ARBA00004141"/>
    </source>
</evidence>
<keyword evidence="3 9" id="KW-0808">Transferase</keyword>
<organism evidence="9 10">
    <name type="scientific">Cyclobacterium marinum (strain ATCC 25205 / DSM 745 / LMG 13164 / NCIMB 1802)</name>
    <name type="common">Flectobacillus marinus</name>
    <dbReference type="NCBI Taxonomy" id="880070"/>
    <lineage>
        <taxon>Bacteria</taxon>
        <taxon>Pseudomonadati</taxon>
        <taxon>Bacteroidota</taxon>
        <taxon>Cytophagia</taxon>
        <taxon>Cytophagales</taxon>
        <taxon>Cyclobacteriaceae</taxon>
        <taxon>Cyclobacterium</taxon>
    </lineage>
</organism>
<keyword evidence="4 7" id="KW-0812">Transmembrane</keyword>
<sequence>MTHFQKRNVPILVCGDLVNLSLAFFISLYYVEINDAFLQRMQLLILPTLLILWLVIGNFNKLYENLGNRHFLKLRIGKFLKTYLVLTGIIVFVFLIFSFPDEVRNLHASILLGIPAFGVFTNLLLFQGLRINQDRSSKINNILVAGYGNQAQKVESFLTANPFSKSSLQGFIDCNLENSHGFNADRAVTNLDNLNSYLSENNVNEIIIALPFHEMNSIKSIVKIADYHGTRVHFIPDYKEVFGEKYKTNQFGNIEVVNTRQLPLDNAYFNLLKNLFDVAFSFIMLILLSPIFLIIGVLVKLDSPGPVLYLPERIGKNGKPFRLHKFRTMSCCDDPKNGIKSTTFNDPRITKIGKVLRKYSLDELPQFINVLLGDMSVVGPRPHRVHLNQMMQASEDKYMVRHYYKPGITGWAQVNGWRGPLETSEQKKQRTNHDLWYLENWSFWLDIKIIFLTIFSSKTHKSSF</sequence>
<dbReference type="OrthoDB" id="9808602at2"/>
<evidence type="ECO:0000256" key="2">
    <source>
        <dbReference type="ARBA" id="ARBA00006464"/>
    </source>
</evidence>
<evidence type="ECO:0000256" key="4">
    <source>
        <dbReference type="ARBA" id="ARBA00022692"/>
    </source>
</evidence>
<dbReference type="eggNOG" id="COG2148">
    <property type="taxonomic scope" value="Bacteria"/>
</dbReference>
<evidence type="ECO:0000259" key="8">
    <source>
        <dbReference type="Pfam" id="PF02397"/>
    </source>
</evidence>
<feature type="domain" description="Bacterial sugar transferase" evidence="8">
    <location>
        <begin position="273"/>
        <end position="455"/>
    </location>
</feature>
<dbReference type="NCBIfam" id="TIGR03025">
    <property type="entry name" value="EPS_sugtrans"/>
    <property type="match status" value="1"/>
</dbReference>
<protein>
    <submittedName>
        <fullName evidence="9">Exopolysaccharide biosynthesis polyprenyl glycosylphosphotransferase</fullName>
    </submittedName>
</protein>
<proteinExistence type="inferred from homology"/>
<evidence type="ECO:0000256" key="6">
    <source>
        <dbReference type="ARBA" id="ARBA00023136"/>
    </source>
</evidence>
<dbReference type="Pfam" id="PF02397">
    <property type="entry name" value="Bac_transf"/>
    <property type="match status" value="1"/>
</dbReference>
<comment type="subcellular location">
    <subcellularLocation>
        <location evidence="1">Membrane</location>
        <topology evidence="1">Multi-pass membrane protein</topology>
    </subcellularLocation>
</comment>
<accession>G0J0S7</accession>
<dbReference type="EMBL" id="CP002955">
    <property type="protein sequence ID" value="AEL24489.1"/>
    <property type="molecule type" value="Genomic_DNA"/>
</dbReference>
<feature type="transmembrane region" description="Helical" evidence="7">
    <location>
        <begin position="80"/>
        <end position="100"/>
    </location>
</feature>
<evidence type="ECO:0000256" key="5">
    <source>
        <dbReference type="ARBA" id="ARBA00022989"/>
    </source>
</evidence>
<dbReference type="GO" id="GO:0016780">
    <property type="term" value="F:phosphotransferase activity, for other substituted phosphate groups"/>
    <property type="evidence" value="ECO:0007669"/>
    <property type="project" value="TreeGrafter"/>
</dbReference>
<feature type="transmembrane region" description="Helical" evidence="7">
    <location>
        <begin position="37"/>
        <end position="59"/>
    </location>
</feature>
<dbReference type="KEGG" id="cmr:Cycma_0715"/>
<dbReference type="HOGENOM" id="CLU_024920_0_1_10"/>
<comment type="similarity">
    <text evidence="2">Belongs to the bacterial sugar transferase family.</text>
</comment>
<dbReference type="eggNOG" id="COG1086">
    <property type="taxonomic scope" value="Bacteria"/>
</dbReference>
<feature type="transmembrane region" description="Helical" evidence="7">
    <location>
        <begin position="106"/>
        <end position="126"/>
    </location>
</feature>
<dbReference type="InterPro" id="IPR017475">
    <property type="entry name" value="EPS_sugar_tfrase"/>
</dbReference>
<evidence type="ECO:0000313" key="10">
    <source>
        <dbReference type="Proteomes" id="UP000001635"/>
    </source>
</evidence>
<gene>
    <name evidence="9" type="ordered locus">Cycma_0715</name>
</gene>
<keyword evidence="10" id="KW-1185">Reference proteome</keyword>
<evidence type="ECO:0000256" key="3">
    <source>
        <dbReference type="ARBA" id="ARBA00022679"/>
    </source>
</evidence>
<dbReference type="InterPro" id="IPR003362">
    <property type="entry name" value="Bact_transf"/>
</dbReference>